<evidence type="ECO:0000313" key="1">
    <source>
        <dbReference type="EMBL" id="JAD47533.1"/>
    </source>
</evidence>
<reference evidence="1" key="1">
    <citation type="submission" date="2014-09" db="EMBL/GenBank/DDBJ databases">
        <authorList>
            <person name="Magalhaes I.L.F."/>
            <person name="Oliveira U."/>
            <person name="Santos F.R."/>
            <person name="Vidigal T.H.D.A."/>
            <person name="Brescovit A.D."/>
            <person name="Santos A.J."/>
        </authorList>
    </citation>
    <scope>NUCLEOTIDE SEQUENCE</scope>
    <source>
        <tissue evidence="1">Shoot tissue taken approximately 20 cm above the soil surface</tissue>
    </source>
</reference>
<dbReference type="EMBL" id="GBRH01250362">
    <property type="protein sequence ID" value="JAD47533.1"/>
    <property type="molecule type" value="Transcribed_RNA"/>
</dbReference>
<organism evidence="1">
    <name type="scientific">Arundo donax</name>
    <name type="common">Giant reed</name>
    <name type="synonym">Donax arundinaceus</name>
    <dbReference type="NCBI Taxonomy" id="35708"/>
    <lineage>
        <taxon>Eukaryota</taxon>
        <taxon>Viridiplantae</taxon>
        <taxon>Streptophyta</taxon>
        <taxon>Embryophyta</taxon>
        <taxon>Tracheophyta</taxon>
        <taxon>Spermatophyta</taxon>
        <taxon>Magnoliopsida</taxon>
        <taxon>Liliopsida</taxon>
        <taxon>Poales</taxon>
        <taxon>Poaceae</taxon>
        <taxon>PACMAD clade</taxon>
        <taxon>Arundinoideae</taxon>
        <taxon>Arundineae</taxon>
        <taxon>Arundo</taxon>
    </lineage>
</organism>
<accession>A0A0A9AC74</accession>
<name>A0A0A9AC74_ARUDO</name>
<sequence length="14" mass="1219">MMAAAVGLTAAAAA</sequence>
<protein>
    <submittedName>
        <fullName evidence="1">Uncharacterized protein</fullName>
    </submittedName>
</protein>
<proteinExistence type="predicted"/>
<reference evidence="1" key="2">
    <citation type="journal article" date="2015" name="Data Brief">
        <title>Shoot transcriptome of the giant reed, Arundo donax.</title>
        <authorList>
            <person name="Barrero R.A."/>
            <person name="Guerrero F.D."/>
            <person name="Moolhuijzen P."/>
            <person name="Goolsby J.A."/>
            <person name="Tidwell J."/>
            <person name="Bellgard S.E."/>
            <person name="Bellgard M.I."/>
        </authorList>
    </citation>
    <scope>NUCLEOTIDE SEQUENCE</scope>
    <source>
        <tissue evidence="1">Shoot tissue taken approximately 20 cm above the soil surface</tissue>
    </source>
</reference>